<keyword evidence="3" id="KW-1185">Reference proteome</keyword>
<gene>
    <name evidence="2" type="ORF">KC19_5G137900</name>
</gene>
<dbReference type="AlphaFoldDB" id="A0A8T0I173"/>
<dbReference type="EMBL" id="CM026425">
    <property type="protein sequence ID" value="KAG0577194.1"/>
    <property type="molecule type" value="Genomic_DNA"/>
</dbReference>
<evidence type="ECO:0000256" key="1">
    <source>
        <dbReference type="SAM" id="MobiDB-lite"/>
    </source>
</evidence>
<evidence type="ECO:0000313" key="2">
    <source>
        <dbReference type="EMBL" id="KAG0577194.1"/>
    </source>
</evidence>
<protein>
    <submittedName>
        <fullName evidence="2">Uncharacterized protein</fullName>
    </submittedName>
</protein>
<name>A0A8T0I173_CERPU</name>
<reference evidence="2" key="1">
    <citation type="submission" date="2020-06" db="EMBL/GenBank/DDBJ databases">
        <title>WGS assembly of Ceratodon purpureus strain R40.</title>
        <authorList>
            <person name="Carey S.B."/>
            <person name="Jenkins J."/>
            <person name="Shu S."/>
            <person name="Lovell J.T."/>
            <person name="Sreedasyam A."/>
            <person name="Maumus F."/>
            <person name="Tiley G.P."/>
            <person name="Fernandez-Pozo N."/>
            <person name="Barry K."/>
            <person name="Chen C."/>
            <person name="Wang M."/>
            <person name="Lipzen A."/>
            <person name="Daum C."/>
            <person name="Saski C.A."/>
            <person name="Payton A.C."/>
            <person name="Mcbreen J.C."/>
            <person name="Conrad R.E."/>
            <person name="Kollar L.M."/>
            <person name="Olsson S."/>
            <person name="Huttunen S."/>
            <person name="Landis J.B."/>
            <person name="Wickett N.J."/>
            <person name="Johnson M.G."/>
            <person name="Rensing S.A."/>
            <person name="Grimwood J."/>
            <person name="Schmutz J."/>
            <person name="Mcdaniel S.F."/>
        </authorList>
    </citation>
    <scope>NUCLEOTIDE SEQUENCE</scope>
    <source>
        <strain evidence="2">R40</strain>
    </source>
</reference>
<feature type="region of interest" description="Disordered" evidence="1">
    <location>
        <begin position="24"/>
        <end position="71"/>
    </location>
</feature>
<comment type="caution">
    <text evidence="2">The sequence shown here is derived from an EMBL/GenBank/DDBJ whole genome shotgun (WGS) entry which is preliminary data.</text>
</comment>
<proteinExistence type="predicted"/>
<dbReference type="Proteomes" id="UP000822688">
    <property type="component" value="Chromosome 5"/>
</dbReference>
<evidence type="ECO:0000313" key="3">
    <source>
        <dbReference type="Proteomes" id="UP000822688"/>
    </source>
</evidence>
<organism evidence="2 3">
    <name type="scientific">Ceratodon purpureus</name>
    <name type="common">Fire moss</name>
    <name type="synonym">Dicranum purpureum</name>
    <dbReference type="NCBI Taxonomy" id="3225"/>
    <lineage>
        <taxon>Eukaryota</taxon>
        <taxon>Viridiplantae</taxon>
        <taxon>Streptophyta</taxon>
        <taxon>Embryophyta</taxon>
        <taxon>Bryophyta</taxon>
        <taxon>Bryophytina</taxon>
        <taxon>Bryopsida</taxon>
        <taxon>Dicranidae</taxon>
        <taxon>Pseudoditrichales</taxon>
        <taxon>Ditrichaceae</taxon>
        <taxon>Ceratodon</taxon>
    </lineage>
</organism>
<sequence length="135" mass="15199">MYSSLNSISESKLFSLLRYSQAVNPDPPSHSRNSFPHTQHKPTRKQAEPKPKWNLKKNSPNQRIHNKDSPLGCSTTTQTLQLCTDLALNTLNTLELQTLSLDISDLESVPIQLIAGLFSQLLHSLQADRSTSRYQ</sequence>
<accession>A0A8T0I173</accession>